<keyword evidence="1 3" id="KW-0547">Nucleotide-binding</keyword>
<evidence type="ECO:0000313" key="7">
    <source>
        <dbReference type="Proteomes" id="UP000521943"/>
    </source>
</evidence>
<keyword evidence="6" id="KW-0418">Kinase</keyword>
<dbReference type="GO" id="GO:0000226">
    <property type="term" value="P:microtubule cytoskeleton organization"/>
    <property type="evidence" value="ECO:0007669"/>
    <property type="project" value="TreeGrafter"/>
</dbReference>
<organism evidence="6 7">
    <name type="scientific">Ephemerocybe angulata</name>
    <dbReference type="NCBI Taxonomy" id="980116"/>
    <lineage>
        <taxon>Eukaryota</taxon>
        <taxon>Fungi</taxon>
        <taxon>Dikarya</taxon>
        <taxon>Basidiomycota</taxon>
        <taxon>Agaricomycotina</taxon>
        <taxon>Agaricomycetes</taxon>
        <taxon>Agaricomycetidae</taxon>
        <taxon>Agaricales</taxon>
        <taxon>Agaricineae</taxon>
        <taxon>Psathyrellaceae</taxon>
        <taxon>Ephemerocybe</taxon>
    </lineage>
</organism>
<feature type="compositionally biased region" description="Basic residues" evidence="4">
    <location>
        <begin position="588"/>
        <end position="601"/>
    </location>
</feature>
<dbReference type="PROSITE" id="PS00108">
    <property type="entry name" value="PROTEIN_KINASE_ST"/>
    <property type="match status" value="1"/>
</dbReference>
<dbReference type="Proteomes" id="UP000521943">
    <property type="component" value="Unassembled WGS sequence"/>
</dbReference>
<dbReference type="GO" id="GO:0035556">
    <property type="term" value="P:intracellular signal transduction"/>
    <property type="evidence" value="ECO:0007669"/>
    <property type="project" value="TreeGrafter"/>
</dbReference>
<dbReference type="InterPro" id="IPR011009">
    <property type="entry name" value="Kinase-like_dom_sf"/>
</dbReference>
<comment type="caution">
    <text evidence="6">The sequence shown here is derived from an EMBL/GenBank/DDBJ whole genome shotgun (WGS) entry which is preliminary data.</text>
</comment>
<sequence>MRTSASIAATIAENFFDVPHLAPVHHRPDDHSSKSSLVTHGLDQEQKLSASLTGGDGQDDVEDDDDDEDEEQEDDSMLTYDPFFFPRPALPSPSPPLAASAPEAPADLSSSPAAMFLSAFMSPKAEPAHLPDDEGQSVGGYTLGPIVGYGSFSTIRKAYSASGGVVAIKIVRGSDLVRTGHAPVERKKLEHEEAIWSTLSHEHILPLFSAVHTTYADFFITLYCPAGSLYDILKRDGSPALPQDDAGMMFRQVVRGLRYLHEDAMLVHRDMKLENVLVDESGVCRIGDFGLSVKIGQVQVDEDAVAEDDYQQHDASGYNTIHRAFSLSLPKRPARITSSLNPISRHLSARNRSATSSSHTSHIHQPGSMPYAAPELLLPNSAELAAPHPSQDIWALGVMLYALQMKIMNGAFDVPKDIGRGAERILHGCLERNVSKRWNISMVDDVAWGVGWGSAGDDATPEVERDSDECLSVPDEPEAEPYQNAVDTIVSEDEEDWQQEERRPRAFMEAATRRSTSRVQRSLSRAPIISRNRSGRSVSRASSPPRSAVTASSSFFPHNDSDVDSVSLSPTGLRSPPLYYDSVSRSRSASRPRGRKLKKSRSYFPSRSPSPSVVPTTPVDIGSHVLARMHLEDHPEELELEPPVRGRSIASEYRPMSLASRWSASYSSGGGSHSVSSSGSSRDRSVDFVSPTRRALAAPAVTTAMTATGKMDYDATIRQSSRPGSMPPTPGSLQQIWGDALMGVGAAGSGDAR</sequence>
<feature type="compositionally biased region" description="Low complexity" evidence="4">
    <location>
        <begin position="662"/>
        <end position="680"/>
    </location>
</feature>
<dbReference type="SUPFAM" id="SSF56112">
    <property type="entry name" value="Protein kinase-like (PK-like)"/>
    <property type="match status" value="1"/>
</dbReference>
<evidence type="ECO:0000256" key="2">
    <source>
        <dbReference type="ARBA" id="ARBA00022840"/>
    </source>
</evidence>
<keyword evidence="2 3" id="KW-0067">ATP-binding</keyword>
<reference evidence="6 7" key="1">
    <citation type="submission" date="2020-07" db="EMBL/GenBank/DDBJ databases">
        <title>Comparative genomics of pyrophilous fungi reveals a link between fire events and developmental genes.</title>
        <authorList>
            <consortium name="DOE Joint Genome Institute"/>
            <person name="Steindorff A.S."/>
            <person name="Carver A."/>
            <person name="Calhoun S."/>
            <person name="Stillman K."/>
            <person name="Liu H."/>
            <person name="Lipzen A."/>
            <person name="Pangilinan J."/>
            <person name="Labutti K."/>
            <person name="Bruns T.D."/>
            <person name="Grigoriev I.V."/>
        </authorList>
    </citation>
    <scope>NUCLEOTIDE SEQUENCE [LARGE SCALE GENOMIC DNA]</scope>
    <source>
        <strain evidence="6 7">CBS 144469</strain>
    </source>
</reference>
<evidence type="ECO:0000256" key="1">
    <source>
        <dbReference type="ARBA" id="ARBA00022741"/>
    </source>
</evidence>
<gene>
    <name evidence="6" type="ORF">DFP72DRAFT_1168344</name>
</gene>
<dbReference type="InterPro" id="IPR017441">
    <property type="entry name" value="Protein_kinase_ATP_BS"/>
</dbReference>
<dbReference type="InterPro" id="IPR008271">
    <property type="entry name" value="Ser/Thr_kinase_AS"/>
</dbReference>
<dbReference type="PANTHER" id="PTHR24346:SF76">
    <property type="entry name" value="NON-SPECIFIC SERINE_THREONINE PROTEIN KINASE"/>
    <property type="match status" value="1"/>
</dbReference>
<evidence type="ECO:0000259" key="5">
    <source>
        <dbReference type="PROSITE" id="PS50011"/>
    </source>
</evidence>
<dbReference type="PROSITE" id="PS00107">
    <property type="entry name" value="PROTEIN_KINASE_ATP"/>
    <property type="match status" value="1"/>
</dbReference>
<dbReference type="InterPro" id="IPR000719">
    <property type="entry name" value="Prot_kinase_dom"/>
</dbReference>
<proteinExistence type="predicted"/>
<dbReference type="PANTHER" id="PTHR24346">
    <property type="entry name" value="MAP/MICROTUBULE AFFINITY-REGULATING KINASE"/>
    <property type="match status" value="1"/>
</dbReference>
<feature type="binding site" evidence="3">
    <location>
        <position position="169"/>
    </location>
    <ligand>
        <name>ATP</name>
        <dbReference type="ChEBI" id="CHEBI:30616"/>
    </ligand>
</feature>
<keyword evidence="7" id="KW-1185">Reference proteome</keyword>
<dbReference type="AlphaFoldDB" id="A0A8H6I453"/>
<dbReference type="PROSITE" id="PS50011">
    <property type="entry name" value="PROTEIN_KINASE_DOM"/>
    <property type="match status" value="1"/>
</dbReference>
<accession>A0A8H6I453</accession>
<keyword evidence="6" id="KW-0808">Transferase</keyword>
<feature type="region of interest" description="Disordered" evidence="4">
    <location>
        <begin position="492"/>
        <end position="619"/>
    </location>
</feature>
<dbReference type="GO" id="GO:0005737">
    <property type="term" value="C:cytoplasm"/>
    <property type="evidence" value="ECO:0007669"/>
    <property type="project" value="TreeGrafter"/>
</dbReference>
<dbReference type="OrthoDB" id="4062651at2759"/>
<feature type="region of interest" description="Disordered" evidence="4">
    <location>
        <begin position="347"/>
        <end position="367"/>
    </location>
</feature>
<dbReference type="Gene3D" id="1.10.510.10">
    <property type="entry name" value="Transferase(Phosphotransferase) domain 1"/>
    <property type="match status" value="2"/>
</dbReference>
<feature type="compositionally biased region" description="Low complexity" evidence="4">
    <location>
        <begin position="350"/>
        <end position="360"/>
    </location>
</feature>
<protein>
    <submittedName>
        <fullName evidence="6">CAMK/CAMK-unique protein kinase</fullName>
    </submittedName>
</protein>
<evidence type="ECO:0000256" key="4">
    <source>
        <dbReference type="SAM" id="MobiDB-lite"/>
    </source>
</evidence>
<feature type="domain" description="Protein kinase" evidence="5">
    <location>
        <begin position="141"/>
        <end position="490"/>
    </location>
</feature>
<dbReference type="GO" id="GO:0005524">
    <property type="term" value="F:ATP binding"/>
    <property type="evidence" value="ECO:0007669"/>
    <property type="project" value="UniProtKB-UniRule"/>
</dbReference>
<feature type="compositionally biased region" description="Low complexity" evidence="4">
    <location>
        <begin position="602"/>
        <end position="619"/>
    </location>
</feature>
<dbReference type="Pfam" id="PF00069">
    <property type="entry name" value="Pkinase"/>
    <property type="match status" value="1"/>
</dbReference>
<feature type="compositionally biased region" description="Acidic residues" evidence="4">
    <location>
        <begin position="57"/>
        <end position="76"/>
    </location>
</feature>
<feature type="compositionally biased region" description="Low complexity" evidence="4">
    <location>
        <begin position="530"/>
        <end position="554"/>
    </location>
</feature>
<feature type="compositionally biased region" description="Polar residues" evidence="4">
    <location>
        <begin position="513"/>
        <end position="523"/>
    </location>
</feature>
<feature type="region of interest" description="Disordered" evidence="4">
    <location>
        <begin position="662"/>
        <end position="690"/>
    </location>
</feature>
<feature type="region of interest" description="Disordered" evidence="4">
    <location>
        <begin position="21"/>
        <end position="85"/>
    </location>
</feature>
<dbReference type="SMART" id="SM00220">
    <property type="entry name" value="S_TKc"/>
    <property type="match status" value="1"/>
</dbReference>
<name>A0A8H6I453_9AGAR</name>
<evidence type="ECO:0000256" key="3">
    <source>
        <dbReference type="PROSITE-ProRule" id="PRU10141"/>
    </source>
</evidence>
<dbReference type="GO" id="GO:0004674">
    <property type="term" value="F:protein serine/threonine kinase activity"/>
    <property type="evidence" value="ECO:0007669"/>
    <property type="project" value="TreeGrafter"/>
</dbReference>
<dbReference type="EMBL" id="JACGCI010000022">
    <property type="protein sequence ID" value="KAF6757587.1"/>
    <property type="molecule type" value="Genomic_DNA"/>
</dbReference>
<evidence type="ECO:0000313" key="6">
    <source>
        <dbReference type="EMBL" id="KAF6757587.1"/>
    </source>
</evidence>